<gene>
    <name evidence="2" type="ORF">IF651_11210</name>
</gene>
<dbReference type="Proteomes" id="UP000610846">
    <property type="component" value="Unassembled WGS sequence"/>
</dbReference>
<comment type="caution">
    <text evidence="2">The sequence shown here is derived from an EMBL/GenBank/DDBJ whole genome shotgun (WGS) entry which is preliminary data.</text>
</comment>
<evidence type="ECO:0000256" key="1">
    <source>
        <dbReference type="SAM" id="MobiDB-lite"/>
    </source>
</evidence>
<feature type="compositionally biased region" description="Low complexity" evidence="1">
    <location>
        <begin position="48"/>
        <end position="57"/>
    </location>
</feature>
<reference evidence="2" key="2">
    <citation type="submission" date="2020-09" db="EMBL/GenBank/DDBJ databases">
        <authorList>
            <person name="Yu Y."/>
        </authorList>
    </citation>
    <scope>NUCLEOTIDE SEQUENCE</scope>
    <source>
        <strain evidence="2">KCTC 49039</strain>
    </source>
</reference>
<feature type="region of interest" description="Disordered" evidence="1">
    <location>
        <begin position="42"/>
        <end position="64"/>
    </location>
</feature>
<feature type="compositionally biased region" description="Acidic residues" evidence="1">
    <location>
        <begin position="458"/>
        <end position="472"/>
    </location>
</feature>
<proteinExistence type="predicted"/>
<evidence type="ECO:0000313" key="2">
    <source>
        <dbReference type="EMBL" id="MBD8079625.1"/>
    </source>
</evidence>
<reference evidence="2" key="1">
    <citation type="journal article" date="2018" name="Curr. Microbiol.">
        <title>Cellulosimicrobium arenosum sp. nov., Isolated from Marine Sediment Sand.</title>
        <authorList>
            <person name="Oh M."/>
            <person name="Kim J.H."/>
            <person name="Yoon J.H."/>
            <person name="Schumann P."/>
            <person name="Kim W."/>
        </authorList>
    </citation>
    <scope>NUCLEOTIDE SEQUENCE</scope>
    <source>
        <strain evidence="2">KCTC 49039</strain>
    </source>
</reference>
<dbReference type="SUPFAM" id="SSF50969">
    <property type="entry name" value="YVTN repeat-like/Quinoprotein amine dehydrogenase"/>
    <property type="match status" value="1"/>
</dbReference>
<dbReference type="PROSITE" id="PS51257">
    <property type="entry name" value="PROKAR_LIPOPROTEIN"/>
    <property type="match status" value="1"/>
</dbReference>
<dbReference type="InterPro" id="IPR047697">
    <property type="entry name" value="AztD-like"/>
</dbReference>
<dbReference type="EMBL" id="JACYHB010000008">
    <property type="protein sequence ID" value="MBD8079625.1"/>
    <property type="molecule type" value="Genomic_DNA"/>
</dbReference>
<dbReference type="InterPro" id="IPR015943">
    <property type="entry name" value="WD40/YVTN_repeat-like_dom_sf"/>
</dbReference>
<sequence>MSSRPGPARDRGGSSRLGARALALGVLPLVLVAGCANGAGEGDGGGEPATSGSGSPEASDVSEAATVTPRLVLTHDGGIEILDATTLEPVGDVELPGFNRVNPAGDGRHVLVSTTGGFQVLDAGTWAEPHGDHSHYYTADPLLTDVTYAAEKPGHVVVHDGRTALFDDGTGDVVVLDSAAVADGPDGARTLTTPAAHHGVAVELPDGTLVVSEGTEDARTGVRVLDADGAELAASDECPGVHGEAVAADEAVVVGCEDGVLVVAGTTITKVGSPDTYGRIGNQAGTEASPVVLGDYKSDPDAELEEPTRVSLVDTRDGTMRLVDLPASYTFRSLGRGADGEALVLGTDGSLHVIDPESGEIVRSIPVIDAWEEPAEWQSPRPALFVQDGIAYVTDPAGQAIHAVDVEGGEVWRSAALDVVPDELTGVSGDAAAGDHEHADDARSHGEEHHDHEHAGDQEGDQEGDDGGTQEG</sequence>
<feature type="region of interest" description="Disordered" evidence="1">
    <location>
        <begin position="425"/>
        <end position="472"/>
    </location>
</feature>
<feature type="compositionally biased region" description="Basic and acidic residues" evidence="1">
    <location>
        <begin position="433"/>
        <end position="457"/>
    </location>
</feature>
<dbReference type="InterPro" id="IPR011044">
    <property type="entry name" value="Quino_amine_DH_bsu"/>
</dbReference>
<dbReference type="NCBIfam" id="NF038015">
    <property type="entry name" value="AztD"/>
    <property type="match status" value="1"/>
</dbReference>
<accession>A0A927PF27</accession>
<name>A0A927PF27_9MICO</name>
<organism evidence="2 3">
    <name type="scientific">Cellulosimicrobium arenosum</name>
    <dbReference type="NCBI Taxonomy" id="2708133"/>
    <lineage>
        <taxon>Bacteria</taxon>
        <taxon>Bacillati</taxon>
        <taxon>Actinomycetota</taxon>
        <taxon>Actinomycetes</taxon>
        <taxon>Micrococcales</taxon>
        <taxon>Promicromonosporaceae</taxon>
        <taxon>Cellulosimicrobium</taxon>
    </lineage>
</organism>
<evidence type="ECO:0000313" key="3">
    <source>
        <dbReference type="Proteomes" id="UP000610846"/>
    </source>
</evidence>
<dbReference type="AlphaFoldDB" id="A0A927PF27"/>
<protein>
    <submittedName>
        <fullName evidence="2">Uncharacterized protein</fullName>
    </submittedName>
</protein>
<dbReference type="Gene3D" id="2.130.10.10">
    <property type="entry name" value="YVTN repeat-like/Quinoprotein amine dehydrogenase"/>
    <property type="match status" value="1"/>
</dbReference>
<keyword evidence="3" id="KW-1185">Reference proteome</keyword>